<gene>
    <name evidence="2" type="ORF">EOD41_19165</name>
</gene>
<comment type="caution">
    <text evidence="2">The sequence shown here is derived from an EMBL/GenBank/DDBJ whole genome shotgun (WGS) entry which is preliminary data.</text>
</comment>
<reference evidence="2 3" key="1">
    <citation type="submission" date="2019-01" db="EMBL/GenBank/DDBJ databases">
        <authorList>
            <person name="Chen W.-M."/>
        </authorList>
    </citation>
    <scope>NUCLEOTIDE SEQUENCE [LARGE SCALE GENOMIC DNA]</scope>
    <source>
        <strain evidence="2 3">YBJ-36</strain>
    </source>
</reference>
<feature type="transmembrane region" description="Helical" evidence="1">
    <location>
        <begin position="60"/>
        <end position="79"/>
    </location>
</feature>
<name>A0A437MI32_9SPHI</name>
<dbReference type="AlphaFoldDB" id="A0A437MI32"/>
<protein>
    <recommendedName>
        <fullName evidence="4">MtN3 and saliva related transmembrane protein</fullName>
    </recommendedName>
</protein>
<sequence>MIDKEFVGIAAGICTAVSLVPQFLKTIKEKRVEGVSSFVFVVLFFGNSLWVWYGVMLNEWPIIVTNAFSVIMDITMFILKMKYRNKS</sequence>
<dbReference type="InterPro" id="IPR004316">
    <property type="entry name" value="SWEET_rpt"/>
</dbReference>
<keyword evidence="1" id="KW-0472">Membrane</keyword>
<dbReference type="EMBL" id="SACK01000012">
    <property type="protein sequence ID" value="RVT97286.1"/>
    <property type="molecule type" value="Genomic_DNA"/>
</dbReference>
<feature type="transmembrane region" description="Helical" evidence="1">
    <location>
        <begin position="36"/>
        <end position="54"/>
    </location>
</feature>
<accession>A0A437MI32</accession>
<dbReference type="NCBIfam" id="NF037968">
    <property type="entry name" value="SemiSWEET_2"/>
    <property type="match status" value="1"/>
</dbReference>
<dbReference type="Gene3D" id="1.20.1280.290">
    <property type="match status" value="1"/>
</dbReference>
<dbReference type="GO" id="GO:0051119">
    <property type="term" value="F:sugar transmembrane transporter activity"/>
    <property type="evidence" value="ECO:0007669"/>
    <property type="project" value="InterPro"/>
</dbReference>
<dbReference type="RefSeq" id="WP_127707999.1">
    <property type="nucleotide sequence ID" value="NZ_SACK01000012.1"/>
</dbReference>
<evidence type="ECO:0000313" key="3">
    <source>
        <dbReference type="Proteomes" id="UP000282759"/>
    </source>
</evidence>
<dbReference type="InterPro" id="IPR047662">
    <property type="entry name" value="SemiSWEET"/>
</dbReference>
<evidence type="ECO:0000256" key="1">
    <source>
        <dbReference type="SAM" id="Phobius"/>
    </source>
</evidence>
<dbReference type="Proteomes" id="UP000282759">
    <property type="component" value="Unassembled WGS sequence"/>
</dbReference>
<dbReference type="GO" id="GO:0016020">
    <property type="term" value="C:membrane"/>
    <property type="evidence" value="ECO:0007669"/>
    <property type="project" value="UniProtKB-SubCell"/>
</dbReference>
<dbReference type="Pfam" id="PF03083">
    <property type="entry name" value="MtN3_slv"/>
    <property type="match status" value="1"/>
</dbReference>
<evidence type="ECO:0000313" key="2">
    <source>
        <dbReference type="EMBL" id="RVT97286.1"/>
    </source>
</evidence>
<proteinExistence type="predicted"/>
<dbReference type="OrthoDB" id="122062at2"/>
<organism evidence="2 3">
    <name type="scientific">Mucilaginibacter limnophilus</name>
    <dbReference type="NCBI Taxonomy" id="1932778"/>
    <lineage>
        <taxon>Bacteria</taxon>
        <taxon>Pseudomonadati</taxon>
        <taxon>Bacteroidota</taxon>
        <taxon>Sphingobacteriia</taxon>
        <taxon>Sphingobacteriales</taxon>
        <taxon>Sphingobacteriaceae</taxon>
        <taxon>Mucilaginibacter</taxon>
    </lineage>
</organism>
<keyword evidence="1" id="KW-1133">Transmembrane helix</keyword>
<evidence type="ECO:0008006" key="4">
    <source>
        <dbReference type="Google" id="ProtNLM"/>
    </source>
</evidence>
<feature type="transmembrane region" description="Helical" evidence="1">
    <location>
        <begin position="6"/>
        <end position="24"/>
    </location>
</feature>
<keyword evidence="3" id="KW-1185">Reference proteome</keyword>
<keyword evidence="1" id="KW-0812">Transmembrane</keyword>